<comment type="caution">
    <text evidence="2">The sequence shown here is derived from an EMBL/GenBank/DDBJ whole genome shotgun (WGS) entry which is preliminary data.</text>
</comment>
<keyword evidence="3" id="KW-1185">Reference proteome</keyword>
<reference evidence="2" key="1">
    <citation type="submission" date="2019-10" db="EMBL/GenBank/DDBJ databases">
        <title>The sequence and de novo assembly of the wild yak genome.</title>
        <authorList>
            <person name="Liu Y."/>
        </authorList>
    </citation>
    <scope>NUCLEOTIDE SEQUENCE [LARGE SCALE GENOMIC DNA]</scope>
    <source>
        <strain evidence="2">WY2019</strain>
    </source>
</reference>
<evidence type="ECO:0000313" key="3">
    <source>
        <dbReference type="Proteomes" id="UP000322234"/>
    </source>
</evidence>
<evidence type="ECO:0000313" key="2">
    <source>
        <dbReference type="EMBL" id="MXQ95419.1"/>
    </source>
</evidence>
<dbReference type="EMBL" id="VBQZ03000134">
    <property type="protein sequence ID" value="MXQ95419.1"/>
    <property type="molecule type" value="Genomic_DNA"/>
</dbReference>
<organism evidence="2 3">
    <name type="scientific">Bos mutus</name>
    <name type="common">wild yak</name>
    <dbReference type="NCBI Taxonomy" id="72004"/>
    <lineage>
        <taxon>Eukaryota</taxon>
        <taxon>Metazoa</taxon>
        <taxon>Chordata</taxon>
        <taxon>Craniata</taxon>
        <taxon>Vertebrata</taxon>
        <taxon>Euteleostomi</taxon>
        <taxon>Mammalia</taxon>
        <taxon>Eutheria</taxon>
        <taxon>Laurasiatheria</taxon>
        <taxon>Artiodactyla</taxon>
        <taxon>Ruminantia</taxon>
        <taxon>Pecora</taxon>
        <taxon>Bovidae</taxon>
        <taxon>Bovinae</taxon>
        <taxon>Bos</taxon>
    </lineage>
</organism>
<evidence type="ECO:0000256" key="1">
    <source>
        <dbReference type="SAM" id="MobiDB-lite"/>
    </source>
</evidence>
<dbReference type="AlphaFoldDB" id="A0A6B0RZ34"/>
<name>A0A6B0RZ34_9CETA</name>
<dbReference type="Proteomes" id="UP000322234">
    <property type="component" value="Unassembled WGS sequence"/>
</dbReference>
<sequence length="71" mass="8087">MSGLLLDSTDIDFCKAPWFTPTLNDIRILSLKFSDKIPSRSRLMSQERDTNQGSKFQLHPTVNDSESTRKA</sequence>
<feature type="compositionally biased region" description="Polar residues" evidence="1">
    <location>
        <begin position="51"/>
        <end position="65"/>
    </location>
</feature>
<accession>A0A6B0RZ34</accession>
<feature type="region of interest" description="Disordered" evidence="1">
    <location>
        <begin position="40"/>
        <end position="71"/>
    </location>
</feature>
<protein>
    <submittedName>
        <fullName evidence="2">Uncharacterized protein</fullName>
    </submittedName>
</protein>
<proteinExistence type="predicted"/>
<gene>
    <name evidence="2" type="ORF">E5288_WYG014805</name>
</gene>